<evidence type="ECO:0000313" key="2">
    <source>
        <dbReference type="Proteomes" id="UP000008320"/>
    </source>
</evidence>
<reference evidence="1 2" key="1">
    <citation type="journal article" date="2006" name="PLoS Genet.">
        <title>Comparative genomics of emerging human ehrlichiosis agents.</title>
        <authorList>
            <person name="Dunning Hotopp J.C."/>
            <person name="Lin M."/>
            <person name="Madupu R."/>
            <person name="Crabtree J."/>
            <person name="Angiuoli S.V."/>
            <person name="Eisen J.A."/>
            <person name="Seshadri R."/>
            <person name="Ren Q."/>
            <person name="Wu M."/>
            <person name="Utterback T.R."/>
            <person name="Smith S."/>
            <person name="Lewis M."/>
            <person name="Khouri H."/>
            <person name="Zhang C."/>
            <person name="Niu H."/>
            <person name="Lin Q."/>
            <person name="Ohashi N."/>
            <person name="Zhi N."/>
            <person name="Nelson W."/>
            <person name="Brinkac L.M."/>
            <person name="Dodson R.J."/>
            <person name="Rosovitz M.J."/>
            <person name="Sundaram J."/>
            <person name="Daugherty S.C."/>
            <person name="Davidsen T."/>
            <person name="Durkin A.S."/>
            <person name="Gwinn M."/>
            <person name="Haft D.H."/>
            <person name="Selengut J.D."/>
            <person name="Sullivan S.A."/>
            <person name="Zafar N."/>
            <person name="Zhou L."/>
            <person name="Benahmed F."/>
            <person name="Forberger H."/>
            <person name="Halpin R."/>
            <person name="Mulligan S."/>
            <person name="Robinson J."/>
            <person name="White O."/>
            <person name="Rikihisa Y."/>
            <person name="Tettelin H."/>
        </authorList>
    </citation>
    <scope>NUCLEOTIDE SEQUENCE [LARGE SCALE GENOMIC DNA]</scope>
    <source>
        <strain evidence="2">ATCC CRL-10679 / Arkansas</strain>
    </source>
</reference>
<gene>
    <name evidence="1" type="ordered locus">ECH_0586</name>
</gene>
<accession>Q2GGN6</accession>
<sequence length="34" mass="3963">MINSCYRCLLEFITKKKGFCSDEKGSSCRFPKNQ</sequence>
<keyword evidence="2" id="KW-1185">Reference proteome</keyword>
<protein>
    <submittedName>
        <fullName evidence="1">Uncharacterized protein</fullName>
    </submittedName>
</protein>
<name>Q2GGN6_EHRCR</name>
<dbReference type="KEGG" id="ech:ECH_0586"/>
<dbReference type="EMBL" id="CP000236">
    <property type="protein sequence ID" value="ABD45339.1"/>
    <property type="molecule type" value="Genomic_DNA"/>
</dbReference>
<dbReference type="AlphaFoldDB" id="Q2GGN6"/>
<proteinExistence type="predicted"/>
<organism evidence="1 2">
    <name type="scientific">Ehrlichia chaffeensis (strain ATCC CRL-10679 / Arkansas)</name>
    <dbReference type="NCBI Taxonomy" id="205920"/>
    <lineage>
        <taxon>Bacteria</taxon>
        <taxon>Pseudomonadati</taxon>
        <taxon>Pseudomonadota</taxon>
        <taxon>Alphaproteobacteria</taxon>
        <taxon>Rickettsiales</taxon>
        <taxon>Anaplasmataceae</taxon>
        <taxon>Ehrlichia</taxon>
    </lineage>
</organism>
<dbReference type="Proteomes" id="UP000008320">
    <property type="component" value="Chromosome"/>
</dbReference>
<evidence type="ECO:0000313" key="1">
    <source>
        <dbReference type="EMBL" id="ABD45339.1"/>
    </source>
</evidence>
<dbReference type="HOGENOM" id="CLU_3373523_0_0_5"/>